<accession>J0GYZ6</accession>
<dbReference type="OrthoDB" id="7806049at2"/>
<protein>
    <submittedName>
        <fullName evidence="2">Uncharacterized protein</fullName>
    </submittedName>
</protein>
<evidence type="ECO:0000256" key="1">
    <source>
        <dbReference type="SAM" id="Phobius"/>
    </source>
</evidence>
<keyword evidence="1" id="KW-0812">Transmembrane</keyword>
<feature type="transmembrane region" description="Helical" evidence="1">
    <location>
        <begin position="276"/>
        <end position="297"/>
    </location>
</feature>
<name>J0GYZ6_RHILT</name>
<feature type="transmembrane region" description="Helical" evidence="1">
    <location>
        <begin position="197"/>
        <end position="216"/>
    </location>
</feature>
<dbReference type="RefSeq" id="WP_003586813.1">
    <property type="nucleotide sequence ID" value="NZ_JH719381.1"/>
</dbReference>
<dbReference type="Proteomes" id="UP000005092">
    <property type="component" value="Unassembled WGS sequence"/>
</dbReference>
<reference evidence="2 3" key="1">
    <citation type="submission" date="2012-02" db="EMBL/GenBank/DDBJ databases">
        <title>Improved High-Quality Draft Sequence of Rhizobium leguminosarum bv. trifolii WSM597.</title>
        <authorList>
            <consortium name="US DOE Joint Genome Institute"/>
            <person name="Lucas S."/>
            <person name="Han J."/>
            <person name="Lapidus A."/>
            <person name="Cheng J.-F."/>
            <person name="Goodwin L."/>
            <person name="Pitluck S."/>
            <person name="Peters L."/>
            <person name="Ovchinnikova G."/>
            <person name="Held B."/>
            <person name="Detter J.C."/>
            <person name="Han C."/>
            <person name="Tapia R."/>
            <person name="Land M."/>
            <person name="Hauser L."/>
            <person name="Kyrpides N."/>
            <person name="Ivanova N."/>
            <person name="Pagani I."/>
            <person name="Brau L."/>
            <person name="Yates R."/>
            <person name="O'Hara G."/>
            <person name="Rui T."/>
            <person name="Howieson J."/>
            <person name="Reeve W."/>
            <person name="Woyke T."/>
        </authorList>
    </citation>
    <scope>NUCLEOTIDE SEQUENCE [LARGE SCALE GENOMIC DNA]</scope>
    <source>
        <strain evidence="2 3">WSM597</strain>
    </source>
</reference>
<keyword evidence="1" id="KW-0472">Membrane</keyword>
<dbReference type="AlphaFoldDB" id="J0GYZ6"/>
<organism evidence="2 3">
    <name type="scientific">Rhizobium leguminosarum bv. trifolii WSM597</name>
    <dbReference type="NCBI Taxonomy" id="754764"/>
    <lineage>
        <taxon>Bacteria</taxon>
        <taxon>Pseudomonadati</taxon>
        <taxon>Pseudomonadota</taxon>
        <taxon>Alphaproteobacteria</taxon>
        <taxon>Hyphomicrobiales</taxon>
        <taxon>Rhizobiaceae</taxon>
        <taxon>Rhizobium/Agrobacterium group</taxon>
        <taxon>Rhizobium</taxon>
    </lineage>
</organism>
<evidence type="ECO:0000313" key="2">
    <source>
        <dbReference type="EMBL" id="EJB02910.1"/>
    </source>
</evidence>
<dbReference type="HOGENOM" id="CLU_951986_0_0_5"/>
<evidence type="ECO:0000313" key="3">
    <source>
        <dbReference type="Proteomes" id="UP000005092"/>
    </source>
</evidence>
<dbReference type="EMBL" id="JH719381">
    <property type="protein sequence ID" value="EJB02910.1"/>
    <property type="molecule type" value="Genomic_DNA"/>
</dbReference>
<sequence length="298" mass="34192">MPDDELAKEKTTSDLQWYEDVIEIRGCHLSLPQIKAAYRELSALNRKAGEPLVNALVKPKDLSDEEWSTRVAFLKGDAFRLTVSVMGVDGETAYGETESIFDSKDLPFPIRTVFFTNTTAFRRNANDNEPRNRFSIWMSFDKPPLFDASAVLSEPTVNNSRMEIHSDDVTFFRAIQRIVTNKILSKKKWDSFIHWKFAYDVGLWFVAFPYALYWVTVYCDYLLPPTSPHSSFRIAFYIYGLILSLITYRALFGYLKWAFPVNVLEENKDSATRHRLLLGGIVTSLVVSGVKSIFSTIF</sequence>
<gene>
    <name evidence="2" type="ORF">Rleg9DRAFT_1724</name>
</gene>
<feature type="transmembrane region" description="Helical" evidence="1">
    <location>
        <begin position="236"/>
        <end position="255"/>
    </location>
</feature>
<keyword evidence="1" id="KW-1133">Transmembrane helix</keyword>
<proteinExistence type="predicted"/>